<dbReference type="InterPro" id="IPR043502">
    <property type="entry name" value="DNA/RNA_pol_sf"/>
</dbReference>
<reference evidence="3" key="2">
    <citation type="submission" date="2022-01" db="EMBL/GenBank/DDBJ databases">
        <authorList>
            <person name="Yamashiro T."/>
            <person name="Shiraishi A."/>
            <person name="Satake H."/>
            <person name="Nakayama K."/>
        </authorList>
    </citation>
    <scope>NUCLEOTIDE SEQUENCE</scope>
</reference>
<protein>
    <submittedName>
        <fullName evidence="3">Retrotransposable element Tf2</fullName>
    </submittedName>
</protein>
<proteinExistence type="predicted"/>
<organism evidence="3 4">
    <name type="scientific">Tanacetum coccineum</name>
    <dbReference type="NCBI Taxonomy" id="301880"/>
    <lineage>
        <taxon>Eukaryota</taxon>
        <taxon>Viridiplantae</taxon>
        <taxon>Streptophyta</taxon>
        <taxon>Embryophyta</taxon>
        <taxon>Tracheophyta</taxon>
        <taxon>Spermatophyta</taxon>
        <taxon>Magnoliopsida</taxon>
        <taxon>eudicotyledons</taxon>
        <taxon>Gunneridae</taxon>
        <taxon>Pentapetalae</taxon>
        <taxon>asterids</taxon>
        <taxon>campanulids</taxon>
        <taxon>Asterales</taxon>
        <taxon>Asteraceae</taxon>
        <taxon>Asteroideae</taxon>
        <taxon>Anthemideae</taxon>
        <taxon>Anthemidinae</taxon>
        <taxon>Tanacetum</taxon>
    </lineage>
</organism>
<evidence type="ECO:0000259" key="1">
    <source>
        <dbReference type="Pfam" id="PF17919"/>
    </source>
</evidence>
<dbReference type="SUPFAM" id="SSF56672">
    <property type="entry name" value="DNA/RNA polymerases"/>
    <property type="match status" value="1"/>
</dbReference>
<feature type="domain" description="Reverse transcriptase/retrotransposon-derived protein RNase H-like" evidence="1">
    <location>
        <begin position="346"/>
        <end position="398"/>
    </location>
</feature>
<name>A0ABQ5GB81_9ASTR</name>
<reference evidence="3" key="1">
    <citation type="journal article" date="2022" name="Int. J. Mol. Sci.">
        <title>Draft Genome of Tanacetum Coccineum: Genomic Comparison of Closely Related Tanacetum-Family Plants.</title>
        <authorList>
            <person name="Yamashiro T."/>
            <person name="Shiraishi A."/>
            <person name="Nakayama K."/>
            <person name="Satake H."/>
        </authorList>
    </citation>
    <scope>NUCLEOTIDE SEQUENCE</scope>
</reference>
<dbReference type="Proteomes" id="UP001151760">
    <property type="component" value="Unassembled WGS sequence"/>
</dbReference>
<evidence type="ECO:0000313" key="3">
    <source>
        <dbReference type="EMBL" id="GJT72353.1"/>
    </source>
</evidence>
<dbReference type="PANTHER" id="PTHR46148">
    <property type="entry name" value="CHROMO DOMAIN-CONTAINING PROTEIN"/>
    <property type="match status" value="1"/>
</dbReference>
<dbReference type="InterPro" id="IPR043128">
    <property type="entry name" value="Rev_trsase/Diguanyl_cyclase"/>
</dbReference>
<comment type="caution">
    <text evidence="3">The sequence shown here is derived from an EMBL/GenBank/DDBJ whole genome shotgun (WGS) entry which is preliminary data.</text>
</comment>
<dbReference type="Gene3D" id="3.30.70.270">
    <property type="match status" value="1"/>
</dbReference>
<accession>A0ABQ5GB81</accession>
<dbReference type="Pfam" id="PF17919">
    <property type="entry name" value="RT_RNaseH_2"/>
    <property type="match status" value="1"/>
</dbReference>
<dbReference type="EMBL" id="BQNB010018251">
    <property type="protein sequence ID" value="GJT72353.1"/>
    <property type="molecule type" value="Genomic_DNA"/>
</dbReference>
<feature type="domain" description="Tf2-1-like SH3-like" evidence="2">
    <location>
        <begin position="526"/>
        <end position="590"/>
    </location>
</feature>
<dbReference type="InterPro" id="IPR056924">
    <property type="entry name" value="SH3_Tf2-1"/>
</dbReference>
<dbReference type="Pfam" id="PF24626">
    <property type="entry name" value="SH3_Tf2-1"/>
    <property type="match status" value="1"/>
</dbReference>
<evidence type="ECO:0000259" key="2">
    <source>
        <dbReference type="Pfam" id="PF24626"/>
    </source>
</evidence>
<evidence type="ECO:0000313" key="4">
    <source>
        <dbReference type="Proteomes" id="UP001151760"/>
    </source>
</evidence>
<keyword evidence="4" id="KW-1185">Reference proteome</keyword>
<dbReference type="SUPFAM" id="SSF54160">
    <property type="entry name" value="Chromo domain-like"/>
    <property type="match status" value="1"/>
</dbReference>
<sequence length="667" mass="76107">MSISVDDCIDLDGMERSILAKVKDLSVISELLKHMSSEGFDDVGLRYVGGRWVWLEFDSMDQVDKHWWVCHWSWAQRVYKFRPMTAKLGPEAQVIVWPKPGGLLMVSTRNNSITPVPIMESMQESIDELKSAFVSWRIENGYSSSHNARHVVTLDTLTDVYYLAKMQEQTIVAMKLRYGHVLPTPKPVSNVSYKALMTKLPNEKLVTNAYFPGHKCRGQLHTHRKWLFRGAEGAGESYLKNDFKWTLQGLPFVTDMMVIALGGCEMVLGVQWQRTVERNSPSNFCSMDAKAKGCRKMETGQKQYYRQLNKHTVKDKFPIPMIEELIDELQGSVIFSKLDLSVKFWPNFKKEFIVETNACDTGFGAVLQQEGYPIAYLSKALSPKHQAADAFSLEFLPMDEAKSNARIKGSWEQDQTLKDLIDKIKGQTNNGTKYTWSNGQLRRKGKLMVGNVGQLRKQLFLHYHEDAVGGHSGVQLAGESSVEVVDRSMLAREQVLSMLKFHLKRAQDRMVSLANKNRTDRSFDVGTWVFLKLQPHRQVTVRQGQYHKLSSKYFGPFQIIEQIGKVAYKLQLPSHSLIHPVFHISQLKECKGDVNTMGTLPVCDNNGQLSAVPVAILERRLGKVNNKPEVFVLVQWSNRNKEEATWERFDDLMSRFPQFDADNADIT</sequence>
<gene>
    <name evidence="3" type="ORF">Tco_1031639</name>
</gene>
<dbReference type="InterPro" id="IPR041577">
    <property type="entry name" value="RT_RNaseH_2"/>
</dbReference>
<dbReference type="PANTHER" id="PTHR46148:SF55">
    <property type="match status" value="1"/>
</dbReference>
<dbReference type="InterPro" id="IPR016197">
    <property type="entry name" value="Chromo-like_dom_sf"/>
</dbReference>